<dbReference type="RefSeq" id="WP_145894660.1">
    <property type="nucleotide sequence ID" value="NZ_VOBQ01000015.1"/>
</dbReference>
<dbReference type="InterPro" id="IPR032347">
    <property type="entry name" value="DUF4864"/>
</dbReference>
<evidence type="ECO:0000313" key="2">
    <source>
        <dbReference type="Proteomes" id="UP000318199"/>
    </source>
</evidence>
<dbReference type="InterPro" id="IPR032710">
    <property type="entry name" value="NTF2-like_dom_sf"/>
</dbReference>
<name>A0A562ZLE7_9BURK</name>
<organism evidence="1 2">
    <name type="scientific">Caenimonas sedimenti</name>
    <dbReference type="NCBI Taxonomy" id="2596921"/>
    <lineage>
        <taxon>Bacteria</taxon>
        <taxon>Pseudomonadati</taxon>
        <taxon>Pseudomonadota</taxon>
        <taxon>Betaproteobacteria</taxon>
        <taxon>Burkholderiales</taxon>
        <taxon>Comamonadaceae</taxon>
        <taxon>Caenimonas</taxon>
    </lineage>
</organism>
<protein>
    <submittedName>
        <fullName evidence="1">DUF4864 domain-containing protein</fullName>
    </submittedName>
</protein>
<reference evidence="1 2" key="1">
    <citation type="submission" date="2019-07" db="EMBL/GenBank/DDBJ databases">
        <title>Caenimonas sedimenti sp. nov., isolated from activated sludge.</title>
        <authorList>
            <person name="Xu J."/>
        </authorList>
    </citation>
    <scope>NUCLEOTIDE SEQUENCE [LARGE SCALE GENOMIC DNA]</scope>
    <source>
        <strain evidence="1 2">HX-9-20</strain>
    </source>
</reference>
<accession>A0A562ZLE7</accession>
<dbReference type="Proteomes" id="UP000318199">
    <property type="component" value="Unassembled WGS sequence"/>
</dbReference>
<keyword evidence="2" id="KW-1185">Reference proteome</keyword>
<dbReference type="EMBL" id="VOBQ01000015">
    <property type="protein sequence ID" value="TWO69402.1"/>
    <property type="molecule type" value="Genomic_DNA"/>
</dbReference>
<dbReference type="AlphaFoldDB" id="A0A562ZLE7"/>
<dbReference type="SUPFAM" id="SSF54427">
    <property type="entry name" value="NTF2-like"/>
    <property type="match status" value="1"/>
</dbReference>
<dbReference type="Pfam" id="PF16156">
    <property type="entry name" value="DUF4864"/>
    <property type="match status" value="1"/>
</dbReference>
<gene>
    <name evidence="1" type="ORF">FN976_19120</name>
</gene>
<proteinExistence type="predicted"/>
<comment type="caution">
    <text evidence="1">The sequence shown here is derived from an EMBL/GenBank/DDBJ whole genome shotgun (WGS) entry which is preliminary data.</text>
</comment>
<sequence length="150" mass="16654">MHPIVSRLRHQPVTWALALAGALIGGVLAADLPKEDVTRVREVVQQQLRAFATDDAGKAFALADPAIRSKFDSAEHFMAMVRAHYPMVHRPASVMFLKPESDGTMAFQRVRMTDSAGSAWLVTYLLQRQQDKAWRISACLVVPDTPRLST</sequence>
<evidence type="ECO:0000313" key="1">
    <source>
        <dbReference type="EMBL" id="TWO69402.1"/>
    </source>
</evidence>
<dbReference type="OrthoDB" id="9130422at2"/>